<dbReference type="AlphaFoldDB" id="G6XEZ1"/>
<dbReference type="STRING" id="1088869.GMO_00560"/>
<dbReference type="PATRIC" id="fig|1088869.3.peg.55"/>
<reference evidence="1 2" key="1">
    <citation type="submission" date="2011-10" db="EMBL/GenBank/DDBJ databases">
        <title>Genome sequence of Gluconobacter morbifer G707, isolated from Drosophila gut.</title>
        <authorList>
            <person name="Lee W.-J."/>
            <person name="Kim E.-K."/>
        </authorList>
    </citation>
    <scope>NUCLEOTIDE SEQUENCE [LARGE SCALE GENOMIC DNA]</scope>
    <source>
        <strain evidence="1 2">G707</strain>
    </source>
</reference>
<evidence type="ECO:0000313" key="1">
    <source>
        <dbReference type="EMBL" id="EHH68749.1"/>
    </source>
</evidence>
<evidence type="ECO:0000313" key="2">
    <source>
        <dbReference type="Proteomes" id="UP000004949"/>
    </source>
</evidence>
<proteinExistence type="predicted"/>
<dbReference type="EMBL" id="AGQV01000001">
    <property type="protein sequence ID" value="EHH68749.1"/>
    <property type="molecule type" value="Genomic_DNA"/>
</dbReference>
<gene>
    <name evidence="1" type="ORF">GMO_00560</name>
</gene>
<dbReference type="Proteomes" id="UP000004949">
    <property type="component" value="Unassembled WGS sequence"/>
</dbReference>
<keyword evidence="2" id="KW-1185">Reference proteome</keyword>
<accession>G6XEZ1</accession>
<organism evidence="1 2">
    <name type="scientific">Gluconobacter morbifer G707</name>
    <dbReference type="NCBI Taxonomy" id="1088869"/>
    <lineage>
        <taxon>Bacteria</taxon>
        <taxon>Pseudomonadati</taxon>
        <taxon>Pseudomonadota</taxon>
        <taxon>Alphaproteobacteria</taxon>
        <taxon>Acetobacterales</taxon>
        <taxon>Acetobacteraceae</taxon>
        <taxon>Gluconobacter</taxon>
    </lineage>
</organism>
<sequence length="142" mass="15479">MNNMPDRNNREAKMRRMHVRIWIGLVACLLMQVGLLATALPVQAASMQSSAMRHMTHCSSRPVAMPSCSSHAMVMTPRHASSHGGSCCHVRVSCGEPLLTLTETEAVPDPLWRAHILVQVIPPPLHGTDRIPASPPPKPLTV</sequence>
<comment type="caution">
    <text evidence="1">The sequence shown here is derived from an EMBL/GenBank/DDBJ whole genome shotgun (WGS) entry which is preliminary data.</text>
</comment>
<dbReference type="OrthoDB" id="7280726at2"/>
<name>G6XEZ1_9PROT</name>
<dbReference type="RefSeq" id="WP_008850207.1">
    <property type="nucleotide sequence ID" value="NZ_AGQV01000001.1"/>
</dbReference>
<protein>
    <submittedName>
        <fullName evidence="1">Uncharacterized protein</fullName>
    </submittedName>
</protein>